<dbReference type="InterPro" id="IPR029036">
    <property type="entry name" value="P5CR_dimer"/>
</dbReference>
<keyword evidence="4" id="KW-0963">Cytoplasm</keyword>
<dbReference type="InterPro" id="IPR008927">
    <property type="entry name" value="6-PGluconate_DH-like_C_sf"/>
</dbReference>
<comment type="catalytic activity">
    <reaction evidence="4">
        <text>L-proline + NADP(+) = (S)-1-pyrroline-5-carboxylate + NADPH + 2 H(+)</text>
        <dbReference type="Rhea" id="RHEA:14109"/>
        <dbReference type="ChEBI" id="CHEBI:15378"/>
        <dbReference type="ChEBI" id="CHEBI:17388"/>
        <dbReference type="ChEBI" id="CHEBI:57783"/>
        <dbReference type="ChEBI" id="CHEBI:58349"/>
        <dbReference type="ChEBI" id="CHEBI:60039"/>
        <dbReference type="EC" id="1.5.1.2"/>
    </reaction>
</comment>
<comment type="subcellular location">
    <subcellularLocation>
        <location evidence="4">Cytoplasm</location>
    </subcellularLocation>
</comment>
<evidence type="ECO:0000256" key="3">
    <source>
        <dbReference type="ARBA" id="ARBA00023002"/>
    </source>
</evidence>
<dbReference type="RefSeq" id="WP_344805930.1">
    <property type="nucleotide sequence ID" value="NZ_BAABBO010000009.1"/>
</dbReference>
<dbReference type="PIRSF" id="PIRSF000193">
    <property type="entry name" value="Pyrrol-5-carb_rd"/>
    <property type="match status" value="1"/>
</dbReference>
<dbReference type="Gene3D" id="1.10.3730.10">
    <property type="entry name" value="ProC C-terminal domain-like"/>
    <property type="match status" value="1"/>
</dbReference>
<feature type="domain" description="Pyrroline-5-carboxylate reductase dimerisation" evidence="7">
    <location>
        <begin position="173"/>
        <end position="275"/>
    </location>
</feature>
<accession>A0ABP7PBF7</accession>
<dbReference type="InterPro" id="IPR036291">
    <property type="entry name" value="NAD(P)-bd_dom_sf"/>
</dbReference>
<dbReference type="SUPFAM" id="SSF48179">
    <property type="entry name" value="6-phosphogluconate dehydrogenase C-terminal domain-like"/>
    <property type="match status" value="1"/>
</dbReference>
<proteinExistence type="inferred from homology"/>
<dbReference type="EC" id="1.5.1.2" evidence="4 5"/>
<dbReference type="Pfam" id="PF14748">
    <property type="entry name" value="P5CR_dimer"/>
    <property type="match status" value="1"/>
</dbReference>
<keyword evidence="9" id="KW-1185">Reference proteome</keyword>
<feature type="domain" description="Pyrroline-5-carboxylate reductase catalytic N-terminal" evidence="6">
    <location>
        <begin position="9"/>
        <end position="106"/>
    </location>
</feature>
<keyword evidence="3 4" id="KW-0560">Oxidoreductase</keyword>
<dbReference type="HAMAP" id="MF_01925">
    <property type="entry name" value="P5C_reductase"/>
    <property type="match status" value="1"/>
</dbReference>
<keyword evidence="4" id="KW-0641">Proline biosynthesis</keyword>
<evidence type="ECO:0000256" key="5">
    <source>
        <dbReference type="NCBIfam" id="TIGR00112"/>
    </source>
</evidence>
<reference evidence="9" key="1">
    <citation type="journal article" date="2019" name="Int. J. Syst. Evol. Microbiol.">
        <title>The Global Catalogue of Microorganisms (GCM) 10K type strain sequencing project: providing services to taxonomists for standard genome sequencing and annotation.</title>
        <authorList>
            <consortium name="The Broad Institute Genomics Platform"/>
            <consortium name="The Broad Institute Genome Sequencing Center for Infectious Disease"/>
            <person name="Wu L."/>
            <person name="Ma J."/>
        </authorList>
    </citation>
    <scope>NUCLEOTIDE SEQUENCE [LARGE SCALE GENOMIC DNA]</scope>
    <source>
        <strain evidence="9">JCM 17555</strain>
    </source>
</reference>
<keyword evidence="2 4" id="KW-0521">NADP</keyword>
<dbReference type="SUPFAM" id="SSF51735">
    <property type="entry name" value="NAD(P)-binding Rossmann-fold domains"/>
    <property type="match status" value="1"/>
</dbReference>
<comment type="pathway">
    <text evidence="4">Amino-acid biosynthesis; L-proline biosynthesis; L-proline from L-glutamate 5-semialdehyde: step 1/1.</text>
</comment>
<evidence type="ECO:0000256" key="4">
    <source>
        <dbReference type="HAMAP-Rule" id="MF_01925"/>
    </source>
</evidence>
<sequence>MMSTQQGKRIHFIGAGNMASAMLRGLVSSGFSPALLSCSAPAETETQRLVDELGIRAAADNLELLTHCDAIVLGVKPQILKAVCEELAPFLASTNRQPLVISIAAGTTTQSIAEWLKQDPDLLPLVRSMPNTPAQVGMGASGLFATPAVKADQKSLVQQIFEAFGIAVWVEDESQLHAVTALSGSGPAYVFEFIKGMADAGVSLGLSPEVSRQLAEATVAGAAKLCAASSDEEISTLQRKVMSPGGTTEQGVRVLQSEQLTATVSRAMEAARDQSLYLAGEGPGPAKN</sequence>
<evidence type="ECO:0000256" key="1">
    <source>
        <dbReference type="ARBA" id="ARBA00005525"/>
    </source>
</evidence>
<evidence type="ECO:0000256" key="2">
    <source>
        <dbReference type="ARBA" id="ARBA00022857"/>
    </source>
</evidence>
<name>A0ABP7PBF7_9GAMM</name>
<keyword evidence="4" id="KW-0028">Amino-acid biosynthesis</keyword>
<evidence type="ECO:0000259" key="7">
    <source>
        <dbReference type="Pfam" id="PF14748"/>
    </source>
</evidence>
<dbReference type="NCBIfam" id="TIGR00112">
    <property type="entry name" value="proC"/>
    <property type="match status" value="1"/>
</dbReference>
<dbReference type="Gene3D" id="3.40.50.720">
    <property type="entry name" value="NAD(P)-binding Rossmann-like Domain"/>
    <property type="match status" value="1"/>
</dbReference>
<dbReference type="PANTHER" id="PTHR11645:SF0">
    <property type="entry name" value="PYRROLINE-5-CARBOXYLATE REDUCTASE 3"/>
    <property type="match status" value="1"/>
</dbReference>
<evidence type="ECO:0000313" key="9">
    <source>
        <dbReference type="Proteomes" id="UP001501337"/>
    </source>
</evidence>
<comment type="similarity">
    <text evidence="1 4">Belongs to the pyrroline-5-carboxylate reductase family.</text>
</comment>
<comment type="caution">
    <text evidence="8">The sequence shown here is derived from an EMBL/GenBank/DDBJ whole genome shotgun (WGS) entry which is preliminary data.</text>
</comment>
<evidence type="ECO:0000259" key="6">
    <source>
        <dbReference type="Pfam" id="PF03807"/>
    </source>
</evidence>
<dbReference type="InterPro" id="IPR028939">
    <property type="entry name" value="P5C_Rdtase_cat_N"/>
</dbReference>
<dbReference type="PANTHER" id="PTHR11645">
    <property type="entry name" value="PYRROLINE-5-CARBOXYLATE REDUCTASE"/>
    <property type="match status" value="1"/>
</dbReference>
<gene>
    <name evidence="4 8" type="primary">proC</name>
    <name evidence="8" type="ORF">GCM10022278_20400</name>
</gene>
<comment type="catalytic activity">
    <reaction evidence="4">
        <text>L-proline + NAD(+) = (S)-1-pyrroline-5-carboxylate + NADH + 2 H(+)</text>
        <dbReference type="Rhea" id="RHEA:14105"/>
        <dbReference type="ChEBI" id="CHEBI:15378"/>
        <dbReference type="ChEBI" id="CHEBI:17388"/>
        <dbReference type="ChEBI" id="CHEBI:57540"/>
        <dbReference type="ChEBI" id="CHEBI:57945"/>
        <dbReference type="ChEBI" id="CHEBI:60039"/>
        <dbReference type="EC" id="1.5.1.2"/>
    </reaction>
</comment>
<evidence type="ECO:0000313" key="8">
    <source>
        <dbReference type="EMBL" id="GAA3962345.1"/>
    </source>
</evidence>
<protein>
    <recommendedName>
        <fullName evidence="4 5">Pyrroline-5-carboxylate reductase</fullName>
        <shortName evidence="4">P5C reductase</shortName>
        <shortName evidence="4">P5CR</shortName>
        <ecNumber evidence="4 5">1.5.1.2</ecNumber>
    </recommendedName>
    <alternativeName>
        <fullName evidence="4">PCA reductase</fullName>
    </alternativeName>
</protein>
<dbReference type="InterPro" id="IPR000304">
    <property type="entry name" value="Pyrroline-COOH_reductase"/>
</dbReference>
<comment type="function">
    <text evidence="4">Catalyzes the reduction of 1-pyrroline-5-carboxylate (PCA) to L-proline.</text>
</comment>
<dbReference type="Proteomes" id="UP001501337">
    <property type="component" value="Unassembled WGS sequence"/>
</dbReference>
<dbReference type="Pfam" id="PF03807">
    <property type="entry name" value="F420_oxidored"/>
    <property type="match status" value="1"/>
</dbReference>
<organism evidence="8 9">
    <name type="scientific">Allohahella marinimesophila</name>
    <dbReference type="NCBI Taxonomy" id="1054972"/>
    <lineage>
        <taxon>Bacteria</taxon>
        <taxon>Pseudomonadati</taxon>
        <taxon>Pseudomonadota</taxon>
        <taxon>Gammaproteobacteria</taxon>
        <taxon>Oceanospirillales</taxon>
        <taxon>Hahellaceae</taxon>
        <taxon>Allohahella</taxon>
    </lineage>
</organism>
<dbReference type="EMBL" id="BAABBO010000009">
    <property type="protein sequence ID" value="GAA3962345.1"/>
    <property type="molecule type" value="Genomic_DNA"/>
</dbReference>